<comment type="caution">
    <text evidence="2">The sequence shown here is derived from an EMBL/GenBank/DDBJ whole genome shotgun (WGS) entry which is preliminary data.</text>
</comment>
<feature type="domain" description="DUF6604" evidence="1">
    <location>
        <begin position="1"/>
        <end position="126"/>
    </location>
</feature>
<reference evidence="2" key="1">
    <citation type="journal article" date="2023" name="Mol. Phylogenet. Evol.">
        <title>Genome-scale phylogeny and comparative genomics of the fungal order Sordariales.</title>
        <authorList>
            <person name="Hensen N."/>
            <person name="Bonometti L."/>
            <person name="Westerberg I."/>
            <person name="Brannstrom I.O."/>
            <person name="Guillou S."/>
            <person name="Cros-Aarteil S."/>
            <person name="Calhoun S."/>
            <person name="Haridas S."/>
            <person name="Kuo A."/>
            <person name="Mondo S."/>
            <person name="Pangilinan J."/>
            <person name="Riley R."/>
            <person name="LaButti K."/>
            <person name="Andreopoulos B."/>
            <person name="Lipzen A."/>
            <person name="Chen C."/>
            <person name="Yan M."/>
            <person name="Daum C."/>
            <person name="Ng V."/>
            <person name="Clum A."/>
            <person name="Steindorff A."/>
            <person name="Ohm R.A."/>
            <person name="Martin F."/>
            <person name="Silar P."/>
            <person name="Natvig D.O."/>
            <person name="Lalanne C."/>
            <person name="Gautier V."/>
            <person name="Ament-Velasquez S.L."/>
            <person name="Kruys A."/>
            <person name="Hutchinson M.I."/>
            <person name="Powell A.J."/>
            <person name="Barry K."/>
            <person name="Miller A.N."/>
            <person name="Grigoriev I.V."/>
            <person name="Debuchy R."/>
            <person name="Gladieux P."/>
            <person name="Hiltunen Thoren M."/>
            <person name="Johannesson H."/>
        </authorList>
    </citation>
    <scope>NUCLEOTIDE SEQUENCE</scope>
    <source>
        <strain evidence="2">CBS 333.67</strain>
    </source>
</reference>
<accession>A0AAJ0M275</accession>
<keyword evidence="3" id="KW-1185">Reference proteome</keyword>
<proteinExistence type="predicted"/>
<dbReference type="InterPro" id="IPR046539">
    <property type="entry name" value="DUF6604"/>
</dbReference>
<organism evidence="2 3">
    <name type="scientific">Chaetomium strumarium</name>
    <dbReference type="NCBI Taxonomy" id="1170767"/>
    <lineage>
        <taxon>Eukaryota</taxon>
        <taxon>Fungi</taxon>
        <taxon>Dikarya</taxon>
        <taxon>Ascomycota</taxon>
        <taxon>Pezizomycotina</taxon>
        <taxon>Sordariomycetes</taxon>
        <taxon>Sordariomycetidae</taxon>
        <taxon>Sordariales</taxon>
        <taxon>Chaetomiaceae</taxon>
        <taxon>Chaetomium</taxon>
    </lineage>
</organism>
<dbReference type="AlphaFoldDB" id="A0AAJ0M275"/>
<dbReference type="RefSeq" id="XP_062722130.1">
    <property type="nucleotide sequence ID" value="XM_062867805.1"/>
</dbReference>
<sequence>MAELVAKRKLALRSSIAKVLERVICLREAFAQLLQERGVVNAEEVTARKHSHFVDILKQVHNILGGAHRINASTGSIAPPSPRQCLSTAFAALRLYEPSHQFLDAPDVTLPAPEYDIAEDEAGLEEAATAIDLARKMEEKAAPVLDRFGGVAKFIVDHYHTAASAEGLDPSHRVADGDDINIDAYGISKRTMYEAYHLLDRIRKACLEDPEMPPLYNGQPYGWFQPGKVHKSHSAHERYDRDCAGFAEVVSETAILARKLKWSSVQDEFTRGDRLIMADPSQPIPFWVVFASQLFIDNFEILGDQLENGWTDVISKWKRRLLPSIVKPQSILVKRNAVFAGVWAHHLLTLFHTTAIAFVNVWGAVFAMNQFYHAMIRLTWMATRSHPKPGDRRFWVGQEPQEIKDFWKQWCLCNDTAGHARVNMTLEDVRNIVGEGGWIEVDPSPGNVYEMVHEYDRASSRPFREAS</sequence>
<dbReference type="Proteomes" id="UP001273166">
    <property type="component" value="Unassembled WGS sequence"/>
</dbReference>
<name>A0AAJ0M275_9PEZI</name>
<dbReference type="PANTHER" id="PTHR38795:SF1">
    <property type="entry name" value="DUF6604 DOMAIN-CONTAINING PROTEIN"/>
    <property type="match status" value="1"/>
</dbReference>
<dbReference type="PANTHER" id="PTHR38795">
    <property type="entry name" value="DUF6604 DOMAIN-CONTAINING PROTEIN"/>
    <property type="match status" value="1"/>
</dbReference>
<dbReference type="EMBL" id="JAUDZG010000003">
    <property type="protein sequence ID" value="KAK3306350.1"/>
    <property type="molecule type" value="Genomic_DNA"/>
</dbReference>
<evidence type="ECO:0000313" key="3">
    <source>
        <dbReference type="Proteomes" id="UP001273166"/>
    </source>
</evidence>
<gene>
    <name evidence="2" type="ORF">B0T15DRAFT_509739</name>
</gene>
<dbReference type="GeneID" id="87886634"/>
<protein>
    <recommendedName>
        <fullName evidence="1">DUF6604 domain-containing protein</fullName>
    </recommendedName>
</protein>
<reference evidence="2" key="2">
    <citation type="submission" date="2023-06" db="EMBL/GenBank/DDBJ databases">
        <authorList>
            <consortium name="Lawrence Berkeley National Laboratory"/>
            <person name="Mondo S.J."/>
            <person name="Hensen N."/>
            <person name="Bonometti L."/>
            <person name="Westerberg I."/>
            <person name="Brannstrom I.O."/>
            <person name="Guillou S."/>
            <person name="Cros-Aarteil S."/>
            <person name="Calhoun S."/>
            <person name="Haridas S."/>
            <person name="Kuo A."/>
            <person name="Pangilinan J."/>
            <person name="Riley R."/>
            <person name="Labutti K."/>
            <person name="Andreopoulos B."/>
            <person name="Lipzen A."/>
            <person name="Chen C."/>
            <person name="Yanf M."/>
            <person name="Daum C."/>
            <person name="Ng V."/>
            <person name="Clum A."/>
            <person name="Steindorff A."/>
            <person name="Ohm R."/>
            <person name="Martin F."/>
            <person name="Silar P."/>
            <person name="Natvig D."/>
            <person name="Lalanne C."/>
            <person name="Gautier V."/>
            <person name="Ament-Velasquez S.L."/>
            <person name="Kruys A."/>
            <person name="Hutchinson M.I."/>
            <person name="Powell A.J."/>
            <person name="Barry K."/>
            <person name="Miller A.N."/>
            <person name="Grigoriev I.V."/>
            <person name="Debuchy R."/>
            <person name="Gladieux P."/>
            <person name="Thoren M.H."/>
            <person name="Johannesson H."/>
        </authorList>
    </citation>
    <scope>NUCLEOTIDE SEQUENCE</scope>
    <source>
        <strain evidence="2">CBS 333.67</strain>
    </source>
</reference>
<evidence type="ECO:0000313" key="2">
    <source>
        <dbReference type="EMBL" id="KAK3306350.1"/>
    </source>
</evidence>
<dbReference type="Pfam" id="PF20253">
    <property type="entry name" value="DUF6604"/>
    <property type="match status" value="1"/>
</dbReference>
<evidence type="ECO:0000259" key="1">
    <source>
        <dbReference type="Pfam" id="PF20253"/>
    </source>
</evidence>